<sequence length="196" mass="20897">MSYYERQMRANAAQDEQKEKSDYIAELAQQLDVNRDALSTVLSDASLSVVKALVVELGPGGGEPQANAEPLEEYSDGTLDGQAREDVVDVATARERVQTLVANSAGTDGFEERTVGEMSQEEVIDALADRFVTEDDIEAHLTGDRTPTSNDDGEDTSDYPDGTVGADVGRDQPTSNVDGADDGLDDYTDGTIGGDL</sequence>
<accession>A0ABD6A377</accession>
<organism evidence="2 3">
    <name type="scientific">Haloplanus litoreus</name>
    <dbReference type="NCBI Taxonomy" id="767515"/>
    <lineage>
        <taxon>Archaea</taxon>
        <taxon>Methanobacteriati</taxon>
        <taxon>Methanobacteriota</taxon>
        <taxon>Stenosarchaea group</taxon>
        <taxon>Halobacteria</taxon>
        <taxon>Halobacteriales</taxon>
        <taxon>Haloferacaceae</taxon>
        <taxon>Haloplanus</taxon>
    </lineage>
</organism>
<name>A0ABD6A377_9EURY</name>
<comment type="caution">
    <text evidence="2">The sequence shown here is derived from an EMBL/GenBank/DDBJ whole genome shotgun (WGS) entry which is preliminary data.</text>
</comment>
<dbReference type="AlphaFoldDB" id="A0ABD6A377"/>
<keyword evidence="3" id="KW-1185">Reference proteome</keyword>
<evidence type="ECO:0008006" key="4">
    <source>
        <dbReference type="Google" id="ProtNLM"/>
    </source>
</evidence>
<reference evidence="2 3" key="1">
    <citation type="journal article" date="2019" name="Int. J. Syst. Evol. Microbiol.">
        <title>The Global Catalogue of Microorganisms (GCM) 10K type strain sequencing project: providing services to taxonomists for standard genome sequencing and annotation.</title>
        <authorList>
            <consortium name="The Broad Institute Genomics Platform"/>
            <consortium name="The Broad Institute Genome Sequencing Center for Infectious Disease"/>
            <person name="Wu L."/>
            <person name="Ma J."/>
        </authorList>
    </citation>
    <scope>NUCLEOTIDE SEQUENCE [LARGE SCALE GENOMIC DNA]</scope>
    <source>
        <strain evidence="2 3">GX21</strain>
    </source>
</reference>
<evidence type="ECO:0000313" key="3">
    <source>
        <dbReference type="Proteomes" id="UP001596434"/>
    </source>
</evidence>
<dbReference type="Proteomes" id="UP001596434">
    <property type="component" value="Unassembled WGS sequence"/>
</dbReference>
<evidence type="ECO:0000256" key="1">
    <source>
        <dbReference type="SAM" id="MobiDB-lite"/>
    </source>
</evidence>
<feature type="region of interest" description="Disordered" evidence="1">
    <location>
        <begin position="135"/>
        <end position="196"/>
    </location>
</feature>
<evidence type="ECO:0000313" key="2">
    <source>
        <dbReference type="EMBL" id="MFC7257367.1"/>
    </source>
</evidence>
<protein>
    <recommendedName>
        <fullName evidence="4">DNA binding protein</fullName>
    </recommendedName>
</protein>
<dbReference type="RefSeq" id="WP_379707061.1">
    <property type="nucleotide sequence ID" value="NZ_JBHTAT010000006.1"/>
</dbReference>
<gene>
    <name evidence="2" type="ORF">ACFQKE_19145</name>
</gene>
<feature type="compositionally biased region" description="Acidic residues" evidence="1">
    <location>
        <begin position="179"/>
        <end position="188"/>
    </location>
</feature>
<dbReference type="EMBL" id="JBHTAT010000006">
    <property type="protein sequence ID" value="MFC7257367.1"/>
    <property type="molecule type" value="Genomic_DNA"/>
</dbReference>
<feature type="region of interest" description="Disordered" evidence="1">
    <location>
        <begin position="1"/>
        <end position="20"/>
    </location>
</feature>
<proteinExistence type="predicted"/>